<dbReference type="AlphaFoldDB" id="A0AAV2FAH8"/>
<sequence length="134" mass="14582">MVEETVMLAASTLSDEPRYEAYRLTIGDTSPNITYSHPRNKKTIYPAPWVEHLLRILASQLLNLGCPLCHIDYTNQKVHRIAIHLPSIATDCSTPLQNAPSIATLSSLAPSTVTSAIFDAMPPCSASPAAHPIF</sequence>
<keyword evidence="2" id="KW-1185">Reference proteome</keyword>
<proteinExistence type="predicted"/>
<gene>
    <name evidence="1" type="ORF">LTRI10_LOCUS35683</name>
</gene>
<accession>A0AAV2FAH8</accession>
<evidence type="ECO:0000313" key="1">
    <source>
        <dbReference type="EMBL" id="CAL1395238.1"/>
    </source>
</evidence>
<evidence type="ECO:0000313" key="2">
    <source>
        <dbReference type="Proteomes" id="UP001497516"/>
    </source>
</evidence>
<organism evidence="1 2">
    <name type="scientific">Linum trigynum</name>
    <dbReference type="NCBI Taxonomy" id="586398"/>
    <lineage>
        <taxon>Eukaryota</taxon>
        <taxon>Viridiplantae</taxon>
        <taxon>Streptophyta</taxon>
        <taxon>Embryophyta</taxon>
        <taxon>Tracheophyta</taxon>
        <taxon>Spermatophyta</taxon>
        <taxon>Magnoliopsida</taxon>
        <taxon>eudicotyledons</taxon>
        <taxon>Gunneridae</taxon>
        <taxon>Pentapetalae</taxon>
        <taxon>rosids</taxon>
        <taxon>fabids</taxon>
        <taxon>Malpighiales</taxon>
        <taxon>Linaceae</taxon>
        <taxon>Linum</taxon>
    </lineage>
</organism>
<reference evidence="1 2" key="1">
    <citation type="submission" date="2024-04" db="EMBL/GenBank/DDBJ databases">
        <authorList>
            <person name="Fracassetti M."/>
        </authorList>
    </citation>
    <scope>NUCLEOTIDE SEQUENCE [LARGE SCALE GENOMIC DNA]</scope>
</reference>
<name>A0AAV2FAH8_9ROSI</name>
<dbReference type="Proteomes" id="UP001497516">
    <property type="component" value="Chromosome 6"/>
</dbReference>
<protein>
    <submittedName>
        <fullName evidence="1">Uncharacterized protein</fullName>
    </submittedName>
</protein>
<dbReference type="EMBL" id="OZ034819">
    <property type="protein sequence ID" value="CAL1395238.1"/>
    <property type="molecule type" value="Genomic_DNA"/>
</dbReference>